<accession>Q1IHR8</accession>
<evidence type="ECO:0000313" key="6">
    <source>
        <dbReference type="EMBL" id="ABF43582.1"/>
    </source>
</evidence>
<feature type="DNA-binding region" description="H-T-H motif" evidence="4">
    <location>
        <begin position="32"/>
        <end position="51"/>
    </location>
</feature>
<feature type="domain" description="HTH tetR-type" evidence="5">
    <location>
        <begin position="9"/>
        <end position="69"/>
    </location>
</feature>
<dbReference type="KEGG" id="aba:Acid345_4582"/>
<dbReference type="RefSeq" id="WP_011525379.1">
    <property type="nucleotide sequence ID" value="NC_008009.1"/>
</dbReference>
<evidence type="ECO:0000313" key="7">
    <source>
        <dbReference type="Proteomes" id="UP000002432"/>
    </source>
</evidence>
<dbReference type="eggNOG" id="COG1309">
    <property type="taxonomic scope" value="Bacteria"/>
</dbReference>
<dbReference type="GO" id="GO:0003677">
    <property type="term" value="F:DNA binding"/>
    <property type="evidence" value="ECO:0007669"/>
    <property type="project" value="UniProtKB-UniRule"/>
</dbReference>
<keyword evidence="2 4" id="KW-0238">DNA-binding</keyword>
<evidence type="ECO:0000256" key="4">
    <source>
        <dbReference type="PROSITE-ProRule" id="PRU00335"/>
    </source>
</evidence>
<dbReference type="AlphaFoldDB" id="Q1IHR8"/>
<keyword evidence="7" id="KW-1185">Reference proteome</keyword>
<sequence length="191" mass="21248">MRYEPEHKKRTRDRIVRNAARKLRAEGLGGPGVASVMKASGLTVGGFYKHFRGKDELLAEAVALGFAEIGETAHAVLKNVPREDWWKEVVRWYLSSEHCDHPATGCPVAALASEIGRAKVGFKERISGQVKRLTEQWAELMPGANATERERNFFAIYSAMVGALSVARLFTDPADREKVLASARDHLLRSF</sequence>
<evidence type="ECO:0000259" key="5">
    <source>
        <dbReference type="PROSITE" id="PS50977"/>
    </source>
</evidence>
<dbReference type="Pfam" id="PF00440">
    <property type="entry name" value="TetR_N"/>
    <property type="match status" value="1"/>
</dbReference>
<keyword evidence="3" id="KW-0804">Transcription</keyword>
<keyword evidence="1" id="KW-0805">Transcription regulation</keyword>
<proteinExistence type="predicted"/>
<evidence type="ECO:0000256" key="3">
    <source>
        <dbReference type="ARBA" id="ARBA00023163"/>
    </source>
</evidence>
<dbReference type="PROSITE" id="PS50977">
    <property type="entry name" value="HTH_TETR_2"/>
    <property type="match status" value="1"/>
</dbReference>
<protein>
    <submittedName>
        <fullName evidence="6">Transcriptional regulator, TetR family</fullName>
    </submittedName>
</protein>
<dbReference type="Gene3D" id="1.10.10.60">
    <property type="entry name" value="Homeodomain-like"/>
    <property type="match status" value="1"/>
</dbReference>
<dbReference type="HOGENOM" id="CLU_069356_28_2_0"/>
<dbReference type="STRING" id="204669.Acid345_4582"/>
<organism evidence="6 7">
    <name type="scientific">Koribacter versatilis (strain Ellin345)</name>
    <dbReference type="NCBI Taxonomy" id="204669"/>
    <lineage>
        <taxon>Bacteria</taxon>
        <taxon>Pseudomonadati</taxon>
        <taxon>Acidobacteriota</taxon>
        <taxon>Terriglobia</taxon>
        <taxon>Terriglobales</taxon>
        <taxon>Candidatus Korobacteraceae</taxon>
        <taxon>Candidatus Korobacter</taxon>
    </lineage>
</organism>
<dbReference type="OrthoDB" id="9785164at2"/>
<dbReference type="InterPro" id="IPR036271">
    <property type="entry name" value="Tet_transcr_reg_TetR-rel_C_sf"/>
</dbReference>
<dbReference type="InterPro" id="IPR001647">
    <property type="entry name" value="HTH_TetR"/>
</dbReference>
<dbReference type="EMBL" id="CP000360">
    <property type="protein sequence ID" value="ABF43582.1"/>
    <property type="molecule type" value="Genomic_DNA"/>
</dbReference>
<dbReference type="Gene3D" id="1.10.357.10">
    <property type="entry name" value="Tetracycline Repressor, domain 2"/>
    <property type="match status" value="1"/>
</dbReference>
<dbReference type="SUPFAM" id="SSF46689">
    <property type="entry name" value="Homeodomain-like"/>
    <property type="match status" value="1"/>
</dbReference>
<dbReference type="InterPro" id="IPR009057">
    <property type="entry name" value="Homeodomain-like_sf"/>
</dbReference>
<evidence type="ECO:0000256" key="1">
    <source>
        <dbReference type="ARBA" id="ARBA00023015"/>
    </source>
</evidence>
<dbReference type="PANTHER" id="PTHR47506">
    <property type="entry name" value="TRANSCRIPTIONAL REGULATORY PROTEIN"/>
    <property type="match status" value="1"/>
</dbReference>
<dbReference type="SUPFAM" id="SSF48498">
    <property type="entry name" value="Tetracyclin repressor-like, C-terminal domain"/>
    <property type="match status" value="1"/>
</dbReference>
<dbReference type="PANTHER" id="PTHR47506:SF7">
    <property type="entry name" value="TRANSCRIPTIONAL REGULATORY PROTEIN"/>
    <property type="match status" value="1"/>
</dbReference>
<evidence type="ECO:0000256" key="2">
    <source>
        <dbReference type="ARBA" id="ARBA00023125"/>
    </source>
</evidence>
<reference evidence="6 7" key="1">
    <citation type="journal article" date="2009" name="Appl. Environ. Microbiol.">
        <title>Three genomes from the phylum Acidobacteria provide insight into the lifestyles of these microorganisms in soils.</title>
        <authorList>
            <person name="Ward N.L."/>
            <person name="Challacombe J.F."/>
            <person name="Janssen P.H."/>
            <person name="Henrissat B."/>
            <person name="Coutinho P.M."/>
            <person name="Wu M."/>
            <person name="Xie G."/>
            <person name="Haft D.H."/>
            <person name="Sait M."/>
            <person name="Badger J."/>
            <person name="Barabote R.D."/>
            <person name="Bradley B."/>
            <person name="Brettin T.S."/>
            <person name="Brinkac L.M."/>
            <person name="Bruce D."/>
            <person name="Creasy T."/>
            <person name="Daugherty S.C."/>
            <person name="Davidsen T.M."/>
            <person name="DeBoy R.T."/>
            <person name="Detter J.C."/>
            <person name="Dodson R.J."/>
            <person name="Durkin A.S."/>
            <person name="Ganapathy A."/>
            <person name="Gwinn-Giglio M."/>
            <person name="Han C.S."/>
            <person name="Khouri H."/>
            <person name="Kiss H."/>
            <person name="Kothari S.P."/>
            <person name="Madupu R."/>
            <person name="Nelson K.E."/>
            <person name="Nelson W.C."/>
            <person name="Paulsen I."/>
            <person name="Penn K."/>
            <person name="Ren Q."/>
            <person name="Rosovitz M.J."/>
            <person name="Selengut J.D."/>
            <person name="Shrivastava S."/>
            <person name="Sullivan S.A."/>
            <person name="Tapia R."/>
            <person name="Thompson L.S."/>
            <person name="Watkins K.L."/>
            <person name="Yang Q."/>
            <person name="Yu C."/>
            <person name="Zafar N."/>
            <person name="Zhou L."/>
            <person name="Kuske C.R."/>
        </authorList>
    </citation>
    <scope>NUCLEOTIDE SEQUENCE [LARGE SCALE GENOMIC DNA]</scope>
    <source>
        <strain evidence="6 7">Ellin345</strain>
    </source>
</reference>
<dbReference type="EnsemblBacteria" id="ABF43582">
    <property type="protein sequence ID" value="ABF43582"/>
    <property type="gene ID" value="Acid345_4582"/>
</dbReference>
<dbReference type="Proteomes" id="UP000002432">
    <property type="component" value="Chromosome"/>
</dbReference>
<gene>
    <name evidence="6" type="ordered locus">Acid345_4582</name>
</gene>
<name>Q1IHR8_KORVE</name>